<sequence>MVQLIVLLLAVNLGIAYQCHRYANIKGYPISTFTCLGLIPYFNLVVWVYLLFLPDITPFNKQFEYERHNEKQPL</sequence>
<dbReference type="Proteomes" id="UP000037848">
    <property type="component" value="Unassembled WGS sequence"/>
</dbReference>
<protein>
    <submittedName>
        <fullName evidence="2">Uncharacterized protein</fullName>
    </submittedName>
</protein>
<organism evidence="2 3">
    <name type="scientific">Pseudoalteromonas porphyrae</name>
    <dbReference type="NCBI Taxonomy" id="187330"/>
    <lineage>
        <taxon>Bacteria</taxon>
        <taxon>Pseudomonadati</taxon>
        <taxon>Pseudomonadota</taxon>
        <taxon>Gammaproteobacteria</taxon>
        <taxon>Alteromonadales</taxon>
        <taxon>Pseudoalteromonadaceae</taxon>
        <taxon>Pseudoalteromonas</taxon>
    </lineage>
</organism>
<evidence type="ECO:0000256" key="1">
    <source>
        <dbReference type="SAM" id="Phobius"/>
    </source>
</evidence>
<feature type="transmembrane region" description="Helical" evidence="1">
    <location>
        <begin position="26"/>
        <end position="52"/>
    </location>
</feature>
<keyword evidence="1" id="KW-0472">Membrane</keyword>
<evidence type="ECO:0000313" key="2">
    <source>
        <dbReference type="EMBL" id="KPH65179.1"/>
    </source>
</evidence>
<keyword evidence="3" id="KW-1185">Reference proteome</keyword>
<dbReference type="AlphaFoldDB" id="A0A0N0M1Z2"/>
<dbReference type="PATRIC" id="fig|187330.3.peg.559"/>
<gene>
    <name evidence="2" type="ORF">ADS77_02605</name>
</gene>
<proteinExistence type="predicted"/>
<dbReference type="OrthoDB" id="6299367at2"/>
<evidence type="ECO:0000313" key="3">
    <source>
        <dbReference type="Proteomes" id="UP000037848"/>
    </source>
</evidence>
<dbReference type="RefSeq" id="WP_054204475.1">
    <property type="nucleotide sequence ID" value="NZ_LHPH01000002.1"/>
</dbReference>
<keyword evidence="1" id="KW-0812">Transmembrane</keyword>
<comment type="caution">
    <text evidence="2">The sequence shown here is derived from an EMBL/GenBank/DDBJ whole genome shotgun (WGS) entry which is preliminary data.</text>
</comment>
<name>A0A0N0M1Z2_9GAMM</name>
<keyword evidence="1" id="KW-1133">Transmembrane helix</keyword>
<dbReference type="EMBL" id="LHPH01000002">
    <property type="protein sequence ID" value="KPH65179.1"/>
    <property type="molecule type" value="Genomic_DNA"/>
</dbReference>
<accession>A0A0N0M1Z2</accession>
<reference evidence="2 3" key="1">
    <citation type="submission" date="2015-08" db="EMBL/GenBank/DDBJ databases">
        <title>Draft Genome Sequence of Pseudoalteromonas porphyrae UCD-SED14.</title>
        <authorList>
            <person name="Coil D.A."/>
            <person name="Jospin G."/>
            <person name="Lee R.D."/>
            <person name="Eisen J.A."/>
        </authorList>
    </citation>
    <scope>NUCLEOTIDE SEQUENCE [LARGE SCALE GENOMIC DNA]</scope>
    <source>
        <strain evidence="2 3">UCD-SED14</strain>
    </source>
</reference>